<accession>A0ABR2ZQY7</accession>
<evidence type="ECO:0000313" key="1">
    <source>
        <dbReference type="EMBL" id="KAL0063419.1"/>
    </source>
</evidence>
<proteinExistence type="predicted"/>
<evidence type="ECO:0000313" key="2">
    <source>
        <dbReference type="Proteomes" id="UP001437256"/>
    </source>
</evidence>
<comment type="caution">
    <text evidence="1">The sequence shown here is derived from an EMBL/GenBank/DDBJ whole genome shotgun (WGS) entry which is preliminary data.</text>
</comment>
<keyword evidence="2" id="KW-1185">Reference proteome</keyword>
<gene>
    <name evidence="1" type="ORF">AAF712_009728</name>
</gene>
<organism evidence="1 2">
    <name type="scientific">Marasmius tenuissimus</name>
    <dbReference type="NCBI Taxonomy" id="585030"/>
    <lineage>
        <taxon>Eukaryota</taxon>
        <taxon>Fungi</taxon>
        <taxon>Dikarya</taxon>
        <taxon>Basidiomycota</taxon>
        <taxon>Agaricomycotina</taxon>
        <taxon>Agaricomycetes</taxon>
        <taxon>Agaricomycetidae</taxon>
        <taxon>Agaricales</taxon>
        <taxon>Marasmiineae</taxon>
        <taxon>Marasmiaceae</taxon>
        <taxon>Marasmius</taxon>
    </lineage>
</organism>
<protein>
    <submittedName>
        <fullName evidence="1">Uncharacterized protein</fullName>
    </submittedName>
</protein>
<dbReference type="EMBL" id="JBBXMP010000082">
    <property type="protein sequence ID" value="KAL0063419.1"/>
    <property type="molecule type" value="Genomic_DNA"/>
</dbReference>
<name>A0ABR2ZQY7_9AGAR</name>
<reference evidence="1 2" key="1">
    <citation type="submission" date="2024-05" db="EMBL/GenBank/DDBJ databases">
        <title>A draft genome resource for the thread blight pathogen Marasmius tenuissimus strain MS-2.</title>
        <authorList>
            <person name="Yulfo-Soto G.E."/>
            <person name="Baruah I.K."/>
            <person name="Amoako-Attah I."/>
            <person name="Bukari Y."/>
            <person name="Meinhardt L.W."/>
            <person name="Bailey B.A."/>
            <person name="Cohen S.P."/>
        </authorList>
    </citation>
    <scope>NUCLEOTIDE SEQUENCE [LARGE SCALE GENOMIC DNA]</scope>
    <source>
        <strain evidence="1 2">MS-2</strain>
    </source>
</reference>
<dbReference type="Proteomes" id="UP001437256">
    <property type="component" value="Unassembled WGS sequence"/>
</dbReference>
<sequence length="149" mass="16544">MTTSPLYASVSLAERPHSTTPFVNSEIPGHIIKQRPAERSQLRLKLKSLHIEEKSRLKKENKLLQEFRKVAKLAIMAQKNTRPIRRTWIDRSRASPASCAIDSSCLHKPLIAATPSAADACLNTDRKPDAALPLKPSEFAAPVKAVNEE</sequence>